<dbReference type="AlphaFoldDB" id="A7KK48"/>
<evidence type="ECO:0000313" key="1">
    <source>
        <dbReference type="EMBL" id="ABS12092.1"/>
    </source>
</evidence>
<sequence length="208" mass="22906">MLQNRVDPSGQLHAVSDRGALMGNRGILHNAENQIIRPWAHKSWVTCLLSYKNIKRSKPFSAGNYSELFFLDEATAFAAGHRPCSYCQRERSKLFKAAWLNANAPCTEHSDISMPKLDAQLHKERSLRGGTKITYQESVGTLPKGAMFAHNGSFFLASENGYLPWTFSGYGSAIDLSPTTSVSVLTPKSIVAAFTHGFQPYLHPSASV</sequence>
<organism evidence="1">
    <name type="scientific">Delftia acidovorans</name>
    <name type="common">Pseudomonas acidovorans</name>
    <name type="synonym">Comamonas acidovorans</name>
    <dbReference type="NCBI Taxonomy" id="80866"/>
    <lineage>
        <taxon>Bacteria</taxon>
        <taxon>Pseudomonadati</taxon>
        <taxon>Pseudomonadota</taxon>
        <taxon>Betaproteobacteria</taxon>
        <taxon>Burkholderiales</taxon>
        <taxon>Comamonadaceae</taxon>
        <taxon>Delftia</taxon>
    </lineage>
</organism>
<reference evidence="1" key="1">
    <citation type="journal article" date="2007" name="J. Bacteriol.">
        <title>Molecular characterization of class 3 integrons from Delftia spp.</title>
        <authorList>
            <person name="Xu H."/>
            <person name="Davies J."/>
            <person name="Miao V."/>
        </authorList>
    </citation>
    <scope>NUCLEOTIDE SEQUENCE</scope>
    <source>
        <strain evidence="1">C17</strain>
    </source>
</reference>
<proteinExistence type="predicted"/>
<name>A7KK48_DELAC</name>
<protein>
    <submittedName>
        <fullName evidence="1">Uncharacterized protein</fullName>
    </submittedName>
</protein>
<accession>A7KK48</accession>
<dbReference type="EMBL" id="EF467661">
    <property type="protein sequence ID" value="ABS12092.1"/>
    <property type="molecule type" value="Genomic_DNA"/>
</dbReference>